<reference evidence="1" key="1">
    <citation type="submission" date="2023-04" db="EMBL/GenBank/DDBJ databases">
        <title>Candida boidinii NBRC 1967.</title>
        <authorList>
            <person name="Ichikawa N."/>
            <person name="Sato H."/>
            <person name="Tonouchi N."/>
        </authorList>
    </citation>
    <scope>NUCLEOTIDE SEQUENCE</scope>
    <source>
        <strain evidence="1">NBRC 1967</strain>
    </source>
</reference>
<comment type="caution">
    <text evidence="1">The sequence shown here is derived from an EMBL/GenBank/DDBJ whole genome shotgun (WGS) entry which is preliminary data.</text>
</comment>
<dbReference type="EMBL" id="BSXV01002165">
    <property type="protein sequence ID" value="GME95046.1"/>
    <property type="molecule type" value="Genomic_DNA"/>
</dbReference>
<evidence type="ECO:0000313" key="1">
    <source>
        <dbReference type="EMBL" id="GME95046.1"/>
    </source>
</evidence>
<dbReference type="Proteomes" id="UP001165101">
    <property type="component" value="Unassembled WGS sequence"/>
</dbReference>
<evidence type="ECO:0000313" key="2">
    <source>
        <dbReference type="Proteomes" id="UP001165101"/>
    </source>
</evidence>
<keyword evidence="2" id="KW-1185">Reference proteome</keyword>
<protein>
    <submittedName>
        <fullName evidence="1">Unnamed protein product</fullName>
    </submittedName>
</protein>
<sequence>MKAIPDISSEKDKVNKISNMDCKDTPGSRASNENYEADDEGIRGTRNNKRSIRKRGSGQTDFEDNKIMKKSTVTKKMAIRYITEQNPSSCGLERKHCVKCPVSCDPSCQSQSTYSYEDELLRLLDSVVEDALNGAKMRYINTALTIPVYKVKITESRLNKADTELLKIWKTLLNENNVKVSTNIWIRDGNNKPDPFHDSLSYYYIRLLAKPELSDINLADDDKYSETSEEDIDTAYVFFCLTFEKDKYFL</sequence>
<proteinExistence type="predicted"/>
<accession>A0ACB5TUD2</accession>
<organism evidence="1 2">
    <name type="scientific">Candida boidinii</name>
    <name type="common">Yeast</name>
    <dbReference type="NCBI Taxonomy" id="5477"/>
    <lineage>
        <taxon>Eukaryota</taxon>
        <taxon>Fungi</taxon>
        <taxon>Dikarya</taxon>
        <taxon>Ascomycota</taxon>
        <taxon>Saccharomycotina</taxon>
        <taxon>Pichiomycetes</taxon>
        <taxon>Pichiales</taxon>
        <taxon>Pichiaceae</taxon>
        <taxon>Ogataea</taxon>
        <taxon>Ogataea/Candida clade</taxon>
    </lineage>
</organism>
<name>A0ACB5TUD2_CANBO</name>
<gene>
    <name evidence="1" type="ORF">Cboi01_000375400</name>
</gene>